<gene>
    <name evidence="2" type="ORF">A5893_16995</name>
</gene>
<dbReference type="CDD" id="cd00038">
    <property type="entry name" value="CAP_ED"/>
    <property type="match status" value="1"/>
</dbReference>
<name>A0A179DRL9_9SPHI</name>
<sequence length="189" mass="21534">MVNLINYLLQFGQLNQQQIDLIKSKAKVIELKKEDYFSEAGKIARQVAFVDDGILRVCYYNNKGEEITRYFIDENNFAVDLNSFSYQIPSSEYVQAVTDCKLFVFSADALKDLSVTIIAWDSIINAITAKSLIEKVNRISPMLAEDAKARYISFLDKFPQLANRIPLSLLASYLGITQSSLSRIRKNIR</sequence>
<proteinExistence type="predicted"/>
<dbReference type="InterPro" id="IPR014710">
    <property type="entry name" value="RmlC-like_jellyroll"/>
</dbReference>
<dbReference type="EMBL" id="LWHJ01000001">
    <property type="protein sequence ID" value="OAQ43651.1"/>
    <property type="molecule type" value="Genomic_DNA"/>
</dbReference>
<dbReference type="AlphaFoldDB" id="A0A179DRL9"/>
<dbReference type="InterPro" id="IPR018490">
    <property type="entry name" value="cNMP-bd_dom_sf"/>
</dbReference>
<dbReference type="OrthoDB" id="758145at2"/>
<dbReference type="SUPFAM" id="SSF51206">
    <property type="entry name" value="cAMP-binding domain-like"/>
    <property type="match status" value="1"/>
</dbReference>
<evidence type="ECO:0000259" key="1">
    <source>
        <dbReference type="Pfam" id="PF00027"/>
    </source>
</evidence>
<comment type="caution">
    <text evidence="2">The sequence shown here is derived from an EMBL/GenBank/DDBJ whole genome shotgun (WGS) entry which is preliminary data.</text>
</comment>
<dbReference type="RefSeq" id="WP_068820500.1">
    <property type="nucleotide sequence ID" value="NZ_LWHJ01000001.1"/>
</dbReference>
<organism evidence="2 3">
    <name type="scientific">Pedobacter psychrophilus</name>
    <dbReference type="NCBI Taxonomy" id="1826909"/>
    <lineage>
        <taxon>Bacteria</taxon>
        <taxon>Pseudomonadati</taxon>
        <taxon>Bacteroidota</taxon>
        <taxon>Sphingobacteriia</taxon>
        <taxon>Sphingobacteriales</taxon>
        <taxon>Sphingobacteriaceae</taxon>
        <taxon>Pedobacter</taxon>
    </lineage>
</organism>
<accession>A0A179DRL9</accession>
<evidence type="ECO:0000313" key="2">
    <source>
        <dbReference type="EMBL" id="OAQ43651.1"/>
    </source>
</evidence>
<reference evidence="2 3" key="2">
    <citation type="submission" date="2016-06" db="EMBL/GenBank/DDBJ databases">
        <title>Pedobacter psychrophilus sp. nov., isolated from Antarctic fragmentary rock.</title>
        <authorList>
            <person name="Svec P."/>
        </authorList>
    </citation>
    <scope>NUCLEOTIDE SEQUENCE [LARGE SCALE GENOMIC DNA]</scope>
    <source>
        <strain evidence="2 3">CCM 8644</strain>
    </source>
</reference>
<keyword evidence="3" id="KW-1185">Reference proteome</keyword>
<dbReference type="Gene3D" id="2.60.120.10">
    <property type="entry name" value="Jelly Rolls"/>
    <property type="match status" value="1"/>
</dbReference>
<dbReference type="Pfam" id="PF00027">
    <property type="entry name" value="cNMP_binding"/>
    <property type="match status" value="1"/>
</dbReference>
<protein>
    <submittedName>
        <fullName evidence="2">Cyclic nucleotide-binding protein</fullName>
    </submittedName>
</protein>
<evidence type="ECO:0000313" key="3">
    <source>
        <dbReference type="Proteomes" id="UP000078459"/>
    </source>
</evidence>
<dbReference type="InterPro" id="IPR000595">
    <property type="entry name" value="cNMP-bd_dom"/>
</dbReference>
<reference evidence="2 3" key="1">
    <citation type="submission" date="2016-04" db="EMBL/GenBank/DDBJ databases">
        <authorList>
            <person name="Evans L.H."/>
            <person name="Alamgir A."/>
            <person name="Owens N."/>
            <person name="Weber N.D."/>
            <person name="Virtaneva K."/>
            <person name="Barbian K."/>
            <person name="Babar A."/>
            <person name="Rosenke K."/>
        </authorList>
    </citation>
    <scope>NUCLEOTIDE SEQUENCE [LARGE SCALE GENOMIC DNA]</scope>
    <source>
        <strain evidence="2 3">CCM 8644</strain>
    </source>
</reference>
<dbReference type="STRING" id="1826909.A5893_16995"/>
<feature type="domain" description="Cyclic nucleotide-binding" evidence="1">
    <location>
        <begin position="29"/>
        <end position="113"/>
    </location>
</feature>
<dbReference type="Proteomes" id="UP000078459">
    <property type="component" value="Unassembled WGS sequence"/>
</dbReference>